<dbReference type="PRINTS" id="PR00033">
    <property type="entry name" value="HTHASNC"/>
</dbReference>
<dbReference type="InterPro" id="IPR000485">
    <property type="entry name" value="AsnC-type_HTH_dom"/>
</dbReference>
<dbReference type="GO" id="GO:0005829">
    <property type="term" value="C:cytosol"/>
    <property type="evidence" value="ECO:0007669"/>
    <property type="project" value="TreeGrafter"/>
</dbReference>
<proteinExistence type="predicted"/>
<feature type="compositionally biased region" description="Low complexity" evidence="4">
    <location>
        <begin position="155"/>
        <end position="190"/>
    </location>
</feature>
<dbReference type="SUPFAM" id="SSF46785">
    <property type="entry name" value="Winged helix' DNA-binding domain"/>
    <property type="match status" value="1"/>
</dbReference>
<dbReference type="SMART" id="SM00344">
    <property type="entry name" value="HTH_ASNC"/>
    <property type="match status" value="1"/>
</dbReference>
<dbReference type="RefSeq" id="WP_183344181.1">
    <property type="nucleotide sequence ID" value="NZ_JACHNU010000006.1"/>
</dbReference>
<sequence>MSERVQIDETDRRILALLEEDARRTIADIAGHVNLSPAPVKRRVDRLEQLGVIAGYTVLVDHGKLGAEIEAFTEVRLDGDADADVVADEMARRPEVREVFTMAGDPDALVRIRVADVAHLKQVVNELRRSRNVTGTKSLIVLDRRGSSARRRPQRSPASSSPDAASSPSAPSSGRSPLAGGSVSGSSAGS</sequence>
<dbReference type="PROSITE" id="PS50956">
    <property type="entry name" value="HTH_ASNC_2"/>
    <property type="match status" value="1"/>
</dbReference>
<evidence type="ECO:0000256" key="4">
    <source>
        <dbReference type="SAM" id="MobiDB-lite"/>
    </source>
</evidence>
<dbReference type="GO" id="GO:0043565">
    <property type="term" value="F:sequence-specific DNA binding"/>
    <property type="evidence" value="ECO:0007669"/>
    <property type="project" value="InterPro"/>
</dbReference>
<keyword evidence="7" id="KW-1185">Reference proteome</keyword>
<evidence type="ECO:0000256" key="3">
    <source>
        <dbReference type="ARBA" id="ARBA00023163"/>
    </source>
</evidence>
<dbReference type="PANTHER" id="PTHR30154:SF34">
    <property type="entry name" value="TRANSCRIPTIONAL REGULATOR AZLB"/>
    <property type="match status" value="1"/>
</dbReference>
<protein>
    <submittedName>
        <fullName evidence="6">DNA-binding Lrp family transcriptional regulator</fullName>
    </submittedName>
</protein>
<dbReference type="InterPro" id="IPR019888">
    <property type="entry name" value="Tscrpt_reg_AsnC-like"/>
</dbReference>
<name>A0A840IIX5_9ACTN</name>
<dbReference type="Pfam" id="PF01037">
    <property type="entry name" value="AsnC_trans_reg"/>
    <property type="match status" value="1"/>
</dbReference>
<dbReference type="InterPro" id="IPR019887">
    <property type="entry name" value="Tscrpt_reg_AsnC/Lrp_C"/>
</dbReference>
<accession>A0A840IIX5</accession>
<evidence type="ECO:0000256" key="2">
    <source>
        <dbReference type="ARBA" id="ARBA00023125"/>
    </source>
</evidence>
<feature type="domain" description="HTH asnC-type" evidence="5">
    <location>
        <begin position="7"/>
        <end position="68"/>
    </location>
</feature>
<evidence type="ECO:0000256" key="1">
    <source>
        <dbReference type="ARBA" id="ARBA00023015"/>
    </source>
</evidence>
<dbReference type="GO" id="GO:0043200">
    <property type="term" value="P:response to amino acid"/>
    <property type="evidence" value="ECO:0007669"/>
    <property type="project" value="TreeGrafter"/>
</dbReference>
<organism evidence="6 7">
    <name type="scientific">Conexibacter arvalis</name>
    <dbReference type="NCBI Taxonomy" id="912552"/>
    <lineage>
        <taxon>Bacteria</taxon>
        <taxon>Bacillati</taxon>
        <taxon>Actinomycetota</taxon>
        <taxon>Thermoleophilia</taxon>
        <taxon>Solirubrobacterales</taxon>
        <taxon>Conexibacteraceae</taxon>
        <taxon>Conexibacter</taxon>
    </lineage>
</organism>
<dbReference type="Gene3D" id="1.10.10.10">
    <property type="entry name" value="Winged helix-like DNA-binding domain superfamily/Winged helix DNA-binding domain"/>
    <property type="match status" value="1"/>
</dbReference>
<dbReference type="EMBL" id="JACHNU010000006">
    <property type="protein sequence ID" value="MBB4664295.1"/>
    <property type="molecule type" value="Genomic_DNA"/>
</dbReference>
<keyword evidence="2 6" id="KW-0238">DNA-binding</keyword>
<keyword evidence="3" id="KW-0804">Transcription</keyword>
<dbReference type="Pfam" id="PF13412">
    <property type="entry name" value="HTH_24"/>
    <property type="match status" value="1"/>
</dbReference>
<dbReference type="PANTHER" id="PTHR30154">
    <property type="entry name" value="LEUCINE-RESPONSIVE REGULATORY PROTEIN"/>
    <property type="match status" value="1"/>
</dbReference>
<evidence type="ECO:0000313" key="6">
    <source>
        <dbReference type="EMBL" id="MBB4664295.1"/>
    </source>
</evidence>
<reference evidence="6 7" key="1">
    <citation type="submission" date="2020-08" db="EMBL/GenBank/DDBJ databases">
        <title>Genomic Encyclopedia of Archaeal and Bacterial Type Strains, Phase II (KMG-II): from individual species to whole genera.</title>
        <authorList>
            <person name="Goeker M."/>
        </authorList>
    </citation>
    <scope>NUCLEOTIDE SEQUENCE [LARGE SCALE GENOMIC DNA]</scope>
    <source>
        <strain evidence="6 7">DSM 23288</strain>
    </source>
</reference>
<evidence type="ECO:0000259" key="5">
    <source>
        <dbReference type="PROSITE" id="PS50956"/>
    </source>
</evidence>
<dbReference type="PROSITE" id="PS00519">
    <property type="entry name" value="HTH_ASNC_1"/>
    <property type="match status" value="1"/>
</dbReference>
<feature type="region of interest" description="Disordered" evidence="4">
    <location>
        <begin position="138"/>
        <end position="190"/>
    </location>
</feature>
<dbReference type="Proteomes" id="UP000585272">
    <property type="component" value="Unassembled WGS sequence"/>
</dbReference>
<evidence type="ECO:0000313" key="7">
    <source>
        <dbReference type="Proteomes" id="UP000585272"/>
    </source>
</evidence>
<dbReference type="AlphaFoldDB" id="A0A840IIX5"/>
<keyword evidence="1" id="KW-0805">Transcription regulation</keyword>
<dbReference type="Gene3D" id="3.30.70.920">
    <property type="match status" value="1"/>
</dbReference>
<dbReference type="InterPro" id="IPR036390">
    <property type="entry name" value="WH_DNA-bd_sf"/>
</dbReference>
<comment type="caution">
    <text evidence="6">The sequence shown here is derived from an EMBL/GenBank/DDBJ whole genome shotgun (WGS) entry which is preliminary data.</text>
</comment>
<dbReference type="InterPro" id="IPR019885">
    <property type="entry name" value="Tscrpt_reg_HTH_AsnC-type_CS"/>
</dbReference>
<dbReference type="InterPro" id="IPR011991">
    <property type="entry name" value="ArsR-like_HTH"/>
</dbReference>
<dbReference type="InterPro" id="IPR036388">
    <property type="entry name" value="WH-like_DNA-bd_sf"/>
</dbReference>
<dbReference type="SUPFAM" id="SSF54909">
    <property type="entry name" value="Dimeric alpha+beta barrel"/>
    <property type="match status" value="1"/>
</dbReference>
<dbReference type="InterPro" id="IPR011008">
    <property type="entry name" value="Dimeric_a/b-barrel"/>
</dbReference>
<gene>
    <name evidence="6" type="ORF">BDZ31_003898</name>
</gene>
<dbReference type="CDD" id="cd00090">
    <property type="entry name" value="HTH_ARSR"/>
    <property type="match status" value="1"/>
</dbReference>